<organism evidence="2 3">
    <name type="scientific">Candidatus Kerfeldbacteria bacterium CG08_land_8_20_14_0_20_42_7</name>
    <dbReference type="NCBI Taxonomy" id="2014245"/>
    <lineage>
        <taxon>Bacteria</taxon>
        <taxon>Candidatus Kerfeldiibacteriota</taxon>
    </lineage>
</organism>
<evidence type="ECO:0000313" key="2">
    <source>
        <dbReference type="EMBL" id="PIS41362.1"/>
    </source>
</evidence>
<feature type="transmembrane region" description="Helical" evidence="1">
    <location>
        <begin position="12"/>
        <end position="35"/>
    </location>
</feature>
<accession>A0A2H0YUF0</accession>
<reference evidence="3" key="1">
    <citation type="submission" date="2017-09" db="EMBL/GenBank/DDBJ databases">
        <title>Depth-based differentiation of microbial function through sediment-hosted aquifers and enrichment of novel symbionts in the deep terrestrial subsurface.</title>
        <authorList>
            <person name="Probst A.J."/>
            <person name="Ladd B."/>
            <person name="Jarett J.K."/>
            <person name="Geller-Mcgrath D.E."/>
            <person name="Sieber C.M.K."/>
            <person name="Emerson J.B."/>
            <person name="Anantharaman K."/>
            <person name="Thomas B.C."/>
            <person name="Malmstrom R."/>
            <person name="Stieglmeier M."/>
            <person name="Klingl A."/>
            <person name="Woyke T."/>
            <person name="Ryan C.M."/>
            <person name="Banfield J.F."/>
        </authorList>
    </citation>
    <scope>NUCLEOTIDE SEQUENCE [LARGE SCALE GENOMIC DNA]</scope>
</reference>
<keyword evidence="1" id="KW-0812">Transmembrane</keyword>
<protein>
    <recommendedName>
        <fullName evidence="4">Type 4 fimbrial biogenesis protein PilX N-terminal domain-containing protein</fullName>
    </recommendedName>
</protein>
<name>A0A2H0YUF0_9BACT</name>
<dbReference type="AlphaFoldDB" id="A0A2H0YUF0"/>
<evidence type="ECO:0000313" key="3">
    <source>
        <dbReference type="Proteomes" id="UP000228711"/>
    </source>
</evidence>
<keyword evidence="1" id="KW-0472">Membrane</keyword>
<dbReference type="EMBL" id="PEXV01000117">
    <property type="protein sequence ID" value="PIS41362.1"/>
    <property type="molecule type" value="Genomic_DNA"/>
</dbReference>
<sequence length="471" mass="51401">MIKKRCCATHGNILILLLVLTSMLVMIALGAFALVSSQSRLAAQQADKQITFEIAEAGVEYYRWHLAHVPDDFISDIGEHEYKNALGEVIGSYTIDVVPPAPGSTIVIIQSTGWTTNHPLLKRTISAQLGIPSFATYAVIANDFMRFGAGTEIFGPIHSNDGIRFDGVAHNVVSSAKETFTDPDTHHVEDGVYTTESNESTVFLAGKEFPVPAADFNGITADLASLKTKANTGGIYLPSSGADGYHIVLKTDNTVDITKVTSQATCRYRIWFLWHALSDEMWSIQNESAFTYQSGSSLHVTIPENGIIFAEDDVWVDGQINGSKITIVAAEEPLVSGSANIIVNNDLLYTSYDGSDVIGLIAQNDFHIGFYSADTFRIDAAIIAQKGRVGRPYYGVVNSSTWSPAGCNAYVHRDTVTIWGSLATNHRYGFAYTDGTGYQTRNLNFDSELTFGPPPSFPTTDQYSILSWEEL</sequence>
<proteinExistence type="predicted"/>
<keyword evidence="1" id="KW-1133">Transmembrane helix</keyword>
<evidence type="ECO:0008006" key="4">
    <source>
        <dbReference type="Google" id="ProtNLM"/>
    </source>
</evidence>
<gene>
    <name evidence="2" type="ORF">COT25_03570</name>
</gene>
<comment type="caution">
    <text evidence="2">The sequence shown here is derived from an EMBL/GenBank/DDBJ whole genome shotgun (WGS) entry which is preliminary data.</text>
</comment>
<dbReference type="Proteomes" id="UP000228711">
    <property type="component" value="Unassembled WGS sequence"/>
</dbReference>
<evidence type="ECO:0000256" key="1">
    <source>
        <dbReference type="SAM" id="Phobius"/>
    </source>
</evidence>